<dbReference type="EMBL" id="CP045902">
    <property type="protein sequence ID" value="QQP38481.1"/>
    <property type="molecule type" value="Genomic_DNA"/>
</dbReference>
<evidence type="ECO:0000313" key="2">
    <source>
        <dbReference type="EMBL" id="QQP38481.1"/>
    </source>
</evidence>
<keyword evidence="3" id="KW-1185">Reference proteome</keyword>
<gene>
    <name evidence="2" type="ORF">FKW44_019061</name>
</gene>
<feature type="region of interest" description="Disordered" evidence="1">
    <location>
        <begin position="1"/>
        <end position="72"/>
    </location>
</feature>
<feature type="non-terminal residue" evidence="2">
    <location>
        <position position="72"/>
    </location>
</feature>
<proteinExistence type="predicted"/>
<evidence type="ECO:0000256" key="1">
    <source>
        <dbReference type="SAM" id="MobiDB-lite"/>
    </source>
</evidence>
<dbReference type="Proteomes" id="UP000595437">
    <property type="component" value="Chromosome 13"/>
</dbReference>
<dbReference type="AlphaFoldDB" id="A0A7T8GVY2"/>
<accession>A0A7T8GVY2</accession>
<evidence type="ECO:0000313" key="3">
    <source>
        <dbReference type="Proteomes" id="UP000595437"/>
    </source>
</evidence>
<feature type="compositionally biased region" description="Pro residues" evidence="1">
    <location>
        <begin position="32"/>
        <end position="42"/>
    </location>
</feature>
<organism evidence="2 3">
    <name type="scientific">Caligus rogercresseyi</name>
    <name type="common">Sea louse</name>
    <dbReference type="NCBI Taxonomy" id="217165"/>
    <lineage>
        <taxon>Eukaryota</taxon>
        <taxon>Metazoa</taxon>
        <taxon>Ecdysozoa</taxon>
        <taxon>Arthropoda</taxon>
        <taxon>Crustacea</taxon>
        <taxon>Multicrustacea</taxon>
        <taxon>Hexanauplia</taxon>
        <taxon>Copepoda</taxon>
        <taxon>Siphonostomatoida</taxon>
        <taxon>Caligidae</taxon>
        <taxon>Caligus</taxon>
    </lineage>
</organism>
<feature type="non-terminal residue" evidence="2">
    <location>
        <position position="1"/>
    </location>
</feature>
<feature type="compositionally biased region" description="Low complexity" evidence="1">
    <location>
        <begin position="19"/>
        <end position="31"/>
    </location>
</feature>
<protein>
    <submittedName>
        <fullName evidence="2">Uncharacterized protein</fullName>
    </submittedName>
</protein>
<sequence>SGSSYQFGSAPPPTPPPAAAEDSPPDVASPPLAYPRPLPALPPRRRLWMKKPPGSSGVLPESVEDLVDPRSQ</sequence>
<reference evidence="3" key="1">
    <citation type="submission" date="2021-01" db="EMBL/GenBank/DDBJ databases">
        <title>Caligus Genome Assembly.</title>
        <authorList>
            <person name="Gallardo-Escarate C."/>
        </authorList>
    </citation>
    <scope>NUCLEOTIDE SEQUENCE [LARGE SCALE GENOMIC DNA]</scope>
</reference>
<name>A0A7T8GVY2_CALRO</name>